<organism evidence="2 3">
    <name type="scientific">Mycobacterium pinniadriaticum</name>
    <dbReference type="NCBI Taxonomy" id="2994102"/>
    <lineage>
        <taxon>Bacteria</taxon>
        <taxon>Bacillati</taxon>
        <taxon>Actinomycetota</taxon>
        <taxon>Actinomycetes</taxon>
        <taxon>Mycobacteriales</taxon>
        <taxon>Mycobacteriaceae</taxon>
        <taxon>Mycobacterium</taxon>
    </lineage>
</organism>
<evidence type="ECO:0000259" key="1">
    <source>
        <dbReference type="Pfam" id="PF02627"/>
    </source>
</evidence>
<dbReference type="Proteomes" id="UP001300745">
    <property type="component" value="Unassembled WGS sequence"/>
</dbReference>
<dbReference type="InterPro" id="IPR003779">
    <property type="entry name" value="CMD-like"/>
</dbReference>
<dbReference type="Gene3D" id="1.20.1290.10">
    <property type="entry name" value="AhpD-like"/>
    <property type="match status" value="1"/>
</dbReference>
<dbReference type="SUPFAM" id="SSF69118">
    <property type="entry name" value="AhpD-like"/>
    <property type="match status" value="1"/>
</dbReference>
<name>A0ABT3SGI1_9MYCO</name>
<gene>
    <name evidence="2" type="ORF">ORI27_16245</name>
</gene>
<evidence type="ECO:0000313" key="2">
    <source>
        <dbReference type="EMBL" id="MCX2938259.1"/>
    </source>
</evidence>
<protein>
    <submittedName>
        <fullName evidence="2">Carboxymuconolactone decarboxylase family protein</fullName>
    </submittedName>
</protein>
<dbReference type="RefSeq" id="WP_265998079.1">
    <property type="nucleotide sequence ID" value="NZ_JAPJDN010000013.1"/>
</dbReference>
<dbReference type="Pfam" id="PF02627">
    <property type="entry name" value="CMD"/>
    <property type="match status" value="1"/>
</dbReference>
<keyword evidence="3" id="KW-1185">Reference proteome</keyword>
<evidence type="ECO:0000313" key="3">
    <source>
        <dbReference type="Proteomes" id="UP001300745"/>
    </source>
</evidence>
<dbReference type="PANTHER" id="PTHR34846">
    <property type="entry name" value="4-CARBOXYMUCONOLACTONE DECARBOXYLASE FAMILY PROTEIN (AFU_ORTHOLOGUE AFUA_6G11590)"/>
    <property type="match status" value="1"/>
</dbReference>
<feature type="domain" description="Carboxymuconolactone decarboxylase-like" evidence="1">
    <location>
        <begin position="46"/>
        <end position="102"/>
    </location>
</feature>
<dbReference type="EMBL" id="JAPJDO010000013">
    <property type="protein sequence ID" value="MCX2938259.1"/>
    <property type="molecule type" value="Genomic_DNA"/>
</dbReference>
<reference evidence="2 3" key="1">
    <citation type="submission" date="2022-11" db="EMBL/GenBank/DDBJ databases">
        <title>Mycobacterium sp. nov.</title>
        <authorList>
            <person name="Papic B."/>
            <person name="Spicic S."/>
            <person name="Duvnjak S."/>
        </authorList>
    </citation>
    <scope>NUCLEOTIDE SEQUENCE [LARGE SCALE GENOMIC DNA]</scope>
    <source>
        <strain evidence="2 3">CVI_P4</strain>
    </source>
</reference>
<sequence length="170" mass="18494">MSTPLPAVDALSPDQRAIYDMLPLDLTRGLLLTRSSAAPYLALGRSFHDGRLPAPVREVVILRVGALTHAAYELHHHIPQARACGLTDDLIERVIAGDSAFDRPELDALMEFVDQLVGAVQGPPPDLTTVQTYYSLGEIAELTLLVGHYVMTALFINTLGIEPERQGNDV</sequence>
<dbReference type="PANTHER" id="PTHR34846:SF5">
    <property type="entry name" value="CARBOXYMUCONOLACTONE DECARBOXYLASE-LIKE DOMAIN-CONTAINING PROTEIN"/>
    <property type="match status" value="1"/>
</dbReference>
<comment type="caution">
    <text evidence="2">The sequence shown here is derived from an EMBL/GenBank/DDBJ whole genome shotgun (WGS) entry which is preliminary data.</text>
</comment>
<accession>A0ABT3SGI1</accession>
<dbReference type="InterPro" id="IPR029032">
    <property type="entry name" value="AhpD-like"/>
</dbReference>
<proteinExistence type="predicted"/>